<evidence type="ECO:0000259" key="2">
    <source>
        <dbReference type="PROSITE" id="PS50003"/>
    </source>
</evidence>
<feature type="compositionally biased region" description="Basic and acidic residues" evidence="1">
    <location>
        <begin position="462"/>
        <end position="471"/>
    </location>
</feature>
<name>A0ABD2N9X1_9CUCU</name>
<evidence type="ECO:0000313" key="4">
    <source>
        <dbReference type="EMBL" id="KAL3275149.1"/>
    </source>
</evidence>
<evidence type="ECO:0000256" key="1">
    <source>
        <dbReference type="SAM" id="MobiDB-lite"/>
    </source>
</evidence>
<dbReference type="SUPFAM" id="SSF48065">
    <property type="entry name" value="DBL homology domain (DH-domain)"/>
    <property type="match status" value="1"/>
</dbReference>
<organism evidence="4 5">
    <name type="scientific">Cryptolaemus montrouzieri</name>
    <dbReference type="NCBI Taxonomy" id="559131"/>
    <lineage>
        <taxon>Eukaryota</taxon>
        <taxon>Metazoa</taxon>
        <taxon>Ecdysozoa</taxon>
        <taxon>Arthropoda</taxon>
        <taxon>Hexapoda</taxon>
        <taxon>Insecta</taxon>
        <taxon>Pterygota</taxon>
        <taxon>Neoptera</taxon>
        <taxon>Endopterygota</taxon>
        <taxon>Coleoptera</taxon>
        <taxon>Polyphaga</taxon>
        <taxon>Cucujiformia</taxon>
        <taxon>Coccinelloidea</taxon>
        <taxon>Coccinellidae</taxon>
        <taxon>Scymninae</taxon>
        <taxon>Scymnini</taxon>
        <taxon>Cryptolaemus</taxon>
    </lineage>
</organism>
<feature type="domain" description="DH" evidence="3">
    <location>
        <begin position="115"/>
        <end position="291"/>
    </location>
</feature>
<dbReference type="Proteomes" id="UP001516400">
    <property type="component" value="Unassembled WGS sequence"/>
</dbReference>
<dbReference type="Gene3D" id="2.30.29.30">
    <property type="entry name" value="Pleckstrin-homology domain (PH domain)/Phosphotyrosine-binding domain (PTB)"/>
    <property type="match status" value="1"/>
</dbReference>
<accession>A0ABD2N9X1</accession>
<dbReference type="InterPro" id="IPR051092">
    <property type="entry name" value="FYVE_RhoGEF_PH"/>
</dbReference>
<dbReference type="PROSITE" id="PS50003">
    <property type="entry name" value="PH_DOMAIN"/>
    <property type="match status" value="1"/>
</dbReference>
<reference evidence="4 5" key="1">
    <citation type="journal article" date="2021" name="BMC Biol.">
        <title>Horizontally acquired antibacterial genes associated with adaptive radiation of ladybird beetles.</title>
        <authorList>
            <person name="Li H.S."/>
            <person name="Tang X.F."/>
            <person name="Huang Y.H."/>
            <person name="Xu Z.Y."/>
            <person name="Chen M.L."/>
            <person name="Du X.Y."/>
            <person name="Qiu B.Y."/>
            <person name="Chen P.T."/>
            <person name="Zhang W."/>
            <person name="Slipinski A."/>
            <person name="Escalona H.E."/>
            <person name="Waterhouse R.M."/>
            <person name="Zwick A."/>
            <person name="Pang H."/>
        </authorList>
    </citation>
    <scope>NUCLEOTIDE SEQUENCE [LARGE SCALE GENOMIC DNA]</scope>
    <source>
        <strain evidence="4">SYSU2018</strain>
    </source>
</reference>
<dbReference type="PANTHER" id="PTHR12673">
    <property type="entry name" value="FACIOGENITAL DYSPLASIA PROTEIN"/>
    <property type="match status" value="1"/>
</dbReference>
<dbReference type="InterPro" id="IPR001849">
    <property type="entry name" value="PH_domain"/>
</dbReference>
<dbReference type="InterPro" id="IPR035899">
    <property type="entry name" value="DBL_dom_sf"/>
</dbReference>
<comment type="caution">
    <text evidence="4">The sequence shown here is derived from an EMBL/GenBank/DDBJ whole genome shotgun (WGS) entry which is preliminary data.</text>
</comment>
<gene>
    <name evidence="4" type="ORF">HHI36_019918</name>
</gene>
<dbReference type="Pfam" id="PF00621">
    <property type="entry name" value="RhoGEF"/>
    <property type="match status" value="1"/>
</dbReference>
<dbReference type="Gene3D" id="1.20.900.10">
    <property type="entry name" value="Dbl homology (DH) domain"/>
    <property type="match status" value="1"/>
</dbReference>
<dbReference type="SMART" id="SM00325">
    <property type="entry name" value="RhoGEF"/>
    <property type="match status" value="1"/>
</dbReference>
<dbReference type="PANTHER" id="PTHR12673:SF159">
    <property type="entry name" value="LD03170P"/>
    <property type="match status" value="1"/>
</dbReference>
<dbReference type="PROSITE" id="PS00741">
    <property type="entry name" value="DH_1"/>
    <property type="match status" value="1"/>
</dbReference>
<proteinExistence type="predicted"/>
<evidence type="ECO:0000313" key="5">
    <source>
        <dbReference type="Proteomes" id="UP001516400"/>
    </source>
</evidence>
<dbReference type="PROSITE" id="PS50010">
    <property type="entry name" value="DH_2"/>
    <property type="match status" value="1"/>
</dbReference>
<dbReference type="EMBL" id="JABFTP020000083">
    <property type="protein sequence ID" value="KAL3275149.1"/>
    <property type="molecule type" value="Genomic_DNA"/>
</dbReference>
<evidence type="ECO:0000259" key="3">
    <source>
        <dbReference type="PROSITE" id="PS50010"/>
    </source>
</evidence>
<dbReference type="InterPro" id="IPR001331">
    <property type="entry name" value="GDS_CDC24_CS"/>
</dbReference>
<keyword evidence="5" id="KW-1185">Reference proteome</keyword>
<protein>
    <submittedName>
        <fullName evidence="4">Uncharacterized protein</fullName>
    </submittedName>
</protein>
<dbReference type="InterPro" id="IPR011993">
    <property type="entry name" value="PH-like_dom_sf"/>
</dbReference>
<dbReference type="CDD" id="cd00160">
    <property type="entry name" value="RhoGEF"/>
    <property type="match status" value="1"/>
</dbReference>
<dbReference type="SMART" id="SM00233">
    <property type="entry name" value="PH"/>
    <property type="match status" value="1"/>
</dbReference>
<feature type="domain" description="PH" evidence="2">
    <location>
        <begin position="321"/>
        <end position="418"/>
    </location>
</feature>
<dbReference type="InterPro" id="IPR000219">
    <property type="entry name" value="DH_dom"/>
</dbReference>
<dbReference type="SUPFAM" id="SSF50729">
    <property type="entry name" value="PH domain-like"/>
    <property type="match status" value="1"/>
</dbReference>
<feature type="compositionally biased region" description="Basic and acidic residues" evidence="1">
    <location>
        <begin position="424"/>
        <end position="443"/>
    </location>
</feature>
<sequence length="561" mass="64964">MCKRSIKHSDIMKVEPIVPMNQIDGSEVKPKSLTSKLNFEEATEIRQTSTPNSTYIPKALISSEMETPKANVEFSRELKQVLHERNMLTTKTKKKVFEVLDEIEVTHKTEGVKRKKENAVFEVIVTEKNYVQQLCIIKNYFMRPAKEKKLLNNVDFEILFGNIPTIYMVNEALLKELYKGSLNVANAFLKIAPYFKLYSSYALEFKNALSLLQKLRIKNPDFYSFIEKQETRPEVQNKLSALLIAPIQRIPRYRLLLQQLHELSSPSDPDYQSILESLTKVELAAEHINKVIQDQENTQRLLEVQRCLKNGVPSIITPGRVLLKEGILLQFDGKTGPSEKFYVVLLSDIILFCTMKTHTPKPNSLKCKRIFPLNKCSIYENEEKGCFQVHCQGNDIVLYDRVVSVTKEWVKDIREAIQNYTENRKTLRKESSSRRPVKRKDMNEYNDIGLSPGVPLKRRRQTIKEDEERNKYRLSPRRSTRSMTPSLQKNTHPSLALHRNSESRTFNKLSASEKHAPLDDVQNTEVFVFGADNPNNSFTFKLTNFFSNLSSSVVNLFKFRR</sequence>
<feature type="region of interest" description="Disordered" evidence="1">
    <location>
        <begin position="424"/>
        <end position="511"/>
    </location>
</feature>
<dbReference type="AlphaFoldDB" id="A0ABD2N9X1"/>